<feature type="transmembrane region" description="Helical" evidence="1">
    <location>
        <begin position="146"/>
        <end position="165"/>
    </location>
</feature>
<dbReference type="EMBL" id="JANVFS010000065">
    <property type="protein sequence ID" value="KAJ4463853.1"/>
    <property type="molecule type" value="Genomic_DNA"/>
</dbReference>
<proteinExistence type="predicted"/>
<reference evidence="2" key="1">
    <citation type="submission" date="2022-08" db="EMBL/GenBank/DDBJ databases">
        <authorList>
            <consortium name="DOE Joint Genome Institute"/>
            <person name="Min B."/>
            <person name="Riley R."/>
            <person name="Sierra-Patev S."/>
            <person name="Naranjo-Ortiz M."/>
            <person name="Looney B."/>
            <person name="Konkel Z."/>
            <person name="Slot J.C."/>
            <person name="Sakamoto Y."/>
            <person name="Steenwyk J.L."/>
            <person name="Rokas A."/>
            <person name="Carro J."/>
            <person name="Camarero S."/>
            <person name="Ferreira P."/>
            <person name="Molpeceres G."/>
            <person name="Ruiz-Duenas F.J."/>
            <person name="Serrano A."/>
            <person name="Henrissat B."/>
            <person name="Drula E."/>
            <person name="Hughes K.W."/>
            <person name="Mata J.L."/>
            <person name="Ishikawa N.K."/>
            <person name="Vargas-Isla R."/>
            <person name="Ushijima S."/>
            <person name="Smith C.A."/>
            <person name="Ahrendt S."/>
            <person name="Andreopoulos W."/>
            <person name="He G."/>
            <person name="Labutti K."/>
            <person name="Lipzen A."/>
            <person name="Ng V."/>
            <person name="Sandor L."/>
            <person name="Barry K."/>
            <person name="Martinez A.T."/>
            <person name="Xiao Y."/>
            <person name="Gibbons J.G."/>
            <person name="Terashima K."/>
            <person name="Hibbett D.S."/>
            <person name="Grigoriev I.V."/>
        </authorList>
    </citation>
    <scope>NUCLEOTIDE SEQUENCE</scope>
    <source>
        <strain evidence="2">Sp2 HRB7682 ss15</strain>
    </source>
</reference>
<organism evidence="2 3">
    <name type="scientific">Lentinula lateritia</name>
    <dbReference type="NCBI Taxonomy" id="40482"/>
    <lineage>
        <taxon>Eukaryota</taxon>
        <taxon>Fungi</taxon>
        <taxon>Dikarya</taxon>
        <taxon>Basidiomycota</taxon>
        <taxon>Agaricomycotina</taxon>
        <taxon>Agaricomycetes</taxon>
        <taxon>Agaricomycetidae</taxon>
        <taxon>Agaricales</taxon>
        <taxon>Marasmiineae</taxon>
        <taxon>Omphalotaceae</taxon>
        <taxon>Lentinula</taxon>
    </lineage>
</organism>
<feature type="transmembrane region" description="Helical" evidence="1">
    <location>
        <begin position="66"/>
        <end position="93"/>
    </location>
</feature>
<dbReference type="Proteomes" id="UP001150238">
    <property type="component" value="Unassembled WGS sequence"/>
</dbReference>
<protein>
    <submittedName>
        <fullName evidence="2">Uncharacterized protein</fullName>
    </submittedName>
</protein>
<sequence>MLHRDLICTENTTCIIFESPVVFQQALNATIILPIVFGLLLYGVFSVLFGLSIYIFRKKYTPGNAYIIATIMFFTLATASIILDLVYICTVYLLPFSMSQSSGYIGTSNESVAFKSVMELLFVVAGLLADTMKIHRCYRLWSSKKLIIIVPLLLVPACIILWIVTTALKSGQTAYVTYIYVTLAQNVYLSGMIAGRIWWWNQCNKNMFVCQVKLILESATLTPIFLLLWMTLNFSGHDTILSPCALTQIVGIASTLIAVRIGLGIDDSCHVPLPDPTPIRDTENQASELLPSEQLLIQPFKLRYELFTSGQGSVKREQNDTCSGSTMVPHPALIMPWEITPPPPLFLADRQG</sequence>
<name>A0A9W9DCR6_9AGAR</name>
<evidence type="ECO:0000256" key="1">
    <source>
        <dbReference type="SAM" id="Phobius"/>
    </source>
</evidence>
<gene>
    <name evidence="2" type="ORF">C8J55DRAFT_291382</name>
</gene>
<evidence type="ECO:0000313" key="3">
    <source>
        <dbReference type="Proteomes" id="UP001150238"/>
    </source>
</evidence>
<accession>A0A9W9DCR6</accession>
<keyword evidence="1" id="KW-0472">Membrane</keyword>
<feature type="transmembrane region" description="Helical" evidence="1">
    <location>
        <begin position="177"/>
        <end position="200"/>
    </location>
</feature>
<feature type="transmembrane region" description="Helical" evidence="1">
    <location>
        <begin position="31"/>
        <end position="54"/>
    </location>
</feature>
<evidence type="ECO:0000313" key="2">
    <source>
        <dbReference type="EMBL" id="KAJ4463853.1"/>
    </source>
</evidence>
<feature type="transmembrane region" description="Helical" evidence="1">
    <location>
        <begin position="113"/>
        <end position="134"/>
    </location>
</feature>
<feature type="transmembrane region" description="Helical" evidence="1">
    <location>
        <begin position="240"/>
        <end position="259"/>
    </location>
</feature>
<reference evidence="2" key="2">
    <citation type="journal article" date="2023" name="Proc. Natl. Acad. Sci. U.S.A.">
        <title>A global phylogenomic analysis of the shiitake genus Lentinula.</title>
        <authorList>
            <person name="Sierra-Patev S."/>
            <person name="Min B."/>
            <person name="Naranjo-Ortiz M."/>
            <person name="Looney B."/>
            <person name="Konkel Z."/>
            <person name="Slot J.C."/>
            <person name="Sakamoto Y."/>
            <person name="Steenwyk J.L."/>
            <person name="Rokas A."/>
            <person name="Carro J."/>
            <person name="Camarero S."/>
            <person name="Ferreira P."/>
            <person name="Molpeceres G."/>
            <person name="Ruiz-Duenas F.J."/>
            <person name="Serrano A."/>
            <person name="Henrissat B."/>
            <person name="Drula E."/>
            <person name="Hughes K.W."/>
            <person name="Mata J.L."/>
            <person name="Ishikawa N.K."/>
            <person name="Vargas-Isla R."/>
            <person name="Ushijima S."/>
            <person name="Smith C.A."/>
            <person name="Donoghue J."/>
            <person name="Ahrendt S."/>
            <person name="Andreopoulos W."/>
            <person name="He G."/>
            <person name="LaButti K."/>
            <person name="Lipzen A."/>
            <person name="Ng V."/>
            <person name="Riley R."/>
            <person name="Sandor L."/>
            <person name="Barry K."/>
            <person name="Martinez A.T."/>
            <person name="Xiao Y."/>
            <person name="Gibbons J.G."/>
            <person name="Terashima K."/>
            <person name="Grigoriev I.V."/>
            <person name="Hibbett D."/>
        </authorList>
    </citation>
    <scope>NUCLEOTIDE SEQUENCE</scope>
    <source>
        <strain evidence="2">Sp2 HRB7682 ss15</strain>
    </source>
</reference>
<feature type="transmembrane region" description="Helical" evidence="1">
    <location>
        <begin position="212"/>
        <end position="234"/>
    </location>
</feature>
<keyword evidence="1" id="KW-1133">Transmembrane helix</keyword>
<dbReference type="AlphaFoldDB" id="A0A9W9DCR6"/>
<comment type="caution">
    <text evidence="2">The sequence shown here is derived from an EMBL/GenBank/DDBJ whole genome shotgun (WGS) entry which is preliminary data.</text>
</comment>
<keyword evidence="1" id="KW-0812">Transmembrane</keyword>